<evidence type="ECO:0000313" key="7">
    <source>
        <dbReference type="Ensembl" id="ENSTRUP00000062035.1"/>
    </source>
</evidence>
<feature type="transmembrane region" description="Helical" evidence="5">
    <location>
        <begin position="374"/>
        <end position="395"/>
    </location>
</feature>
<dbReference type="InterPro" id="IPR020846">
    <property type="entry name" value="MFS_dom"/>
</dbReference>
<reference evidence="7 8" key="1">
    <citation type="journal article" date="2011" name="Genome Biol. Evol.">
        <title>Integration of the genetic map and genome assembly of fugu facilitates insights into distinct features of genome evolution in teleosts and mammals.</title>
        <authorList>
            <person name="Kai W."/>
            <person name="Kikuchi K."/>
            <person name="Tohari S."/>
            <person name="Chew A.K."/>
            <person name="Tay A."/>
            <person name="Fujiwara A."/>
            <person name="Hosoya S."/>
            <person name="Suetake H."/>
            <person name="Naruse K."/>
            <person name="Brenner S."/>
            <person name="Suzuki Y."/>
            <person name="Venkatesh B."/>
        </authorList>
    </citation>
    <scope>NUCLEOTIDE SEQUENCE [LARGE SCALE GENOMIC DNA]</scope>
</reference>
<keyword evidence="4 5" id="KW-0472">Membrane</keyword>
<keyword evidence="3 5" id="KW-1133">Transmembrane helix</keyword>
<dbReference type="GO" id="GO:0016020">
    <property type="term" value="C:membrane"/>
    <property type="evidence" value="ECO:0007669"/>
    <property type="project" value="UniProtKB-SubCell"/>
</dbReference>
<feature type="transmembrane region" description="Helical" evidence="5">
    <location>
        <begin position="402"/>
        <end position="421"/>
    </location>
</feature>
<feature type="domain" description="Major facilitator superfamily (MFS) profile" evidence="6">
    <location>
        <begin position="88"/>
        <end position="515"/>
    </location>
</feature>
<feature type="transmembrane region" description="Helical" evidence="5">
    <location>
        <begin position="171"/>
        <end position="189"/>
    </location>
</feature>
<feature type="transmembrane region" description="Helical" evidence="5">
    <location>
        <begin position="259"/>
        <end position="277"/>
    </location>
</feature>
<dbReference type="OrthoDB" id="3936150at2759"/>
<dbReference type="SUPFAM" id="SSF103473">
    <property type="entry name" value="MFS general substrate transporter"/>
    <property type="match status" value="1"/>
</dbReference>
<gene>
    <name evidence="7" type="primary">LOC115252711</name>
</gene>
<dbReference type="Pfam" id="PF00083">
    <property type="entry name" value="Sugar_tr"/>
    <property type="match status" value="1"/>
</dbReference>
<evidence type="ECO:0000256" key="1">
    <source>
        <dbReference type="ARBA" id="ARBA00004141"/>
    </source>
</evidence>
<dbReference type="Gene3D" id="1.20.1250.20">
    <property type="entry name" value="MFS general substrate transporter like domains"/>
    <property type="match status" value="1"/>
</dbReference>
<keyword evidence="8" id="KW-1185">Reference proteome</keyword>
<dbReference type="GeneTree" id="ENSGT00940000163251"/>
<dbReference type="Proteomes" id="UP000005226">
    <property type="component" value="Chromosome 15"/>
</dbReference>
<dbReference type="OMA" id="WFTIVIG"/>
<evidence type="ECO:0000259" key="6">
    <source>
        <dbReference type="PROSITE" id="PS50850"/>
    </source>
</evidence>
<dbReference type="PANTHER" id="PTHR24064">
    <property type="entry name" value="SOLUTE CARRIER FAMILY 22 MEMBER"/>
    <property type="match status" value="1"/>
</dbReference>
<dbReference type="Ensembl" id="ENSTRUT00000064453.1">
    <property type="protein sequence ID" value="ENSTRUP00000062035.1"/>
    <property type="gene ID" value="ENSTRUG00000031132.1"/>
</dbReference>
<dbReference type="GeneID" id="115252711"/>
<accession>A0A674MM44</accession>
<dbReference type="AlphaFoldDB" id="A0A674MM44"/>
<evidence type="ECO:0000313" key="8">
    <source>
        <dbReference type="Proteomes" id="UP000005226"/>
    </source>
</evidence>
<dbReference type="InterPro" id="IPR036259">
    <property type="entry name" value="MFS_trans_sf"/>
</dbReference>
<feature type="transmembrane region" description="Helical" evidence="5">
    <location>
        <begin position="195"/>
        <end position="217"/>
    </location>
</feature>
<dbReference type="PROSITE" id="PS50850">
    <property type="entry name" value="MFS"/>
    <property type="match status" value="1"/>
</dbReference>
<feature type="transmembrane region" description="Helical" evidence="5">
    <location>
        <begin position="229"/>
        <end position="253"/>
    </location>
</feature>
<feature type="transmembrane region" description="Helical" evidence="5">
    <location>
        <begin position="21"/>
        <end position="46"/>
    </location>
</feature>
<proteinExistence type="predicted"/>
<name>A0A674MM44_TAKRU</name>
<dbReference type="RefSeq" id="XP_029704475.1">
    <property type="nucleotide sequence ID" value="XM_029848615.1"/>
</dbReference>
<evidence type="ECO:0000256" key="5">
    <source>
        <dbReference type="SAM" id="Phobius"/>
    </source>
</evidence>
<sequence>MMRNFEEVTAFLGHWGRFQQVVFFLLLASTIPNGLGFVSVVFISAIPKHHCKIPDVNLTLEWLSVIIPAKIINGHQELSSCTRYKLDVVRNYSAQGLLPGIDVNLTNLEEESCLDGWNYSKEIFQSTIVSQFDLVCNDGWKQPFSSTVYFLGVLFGSFFAGHIADRYGRKPVFFITMAVQTVFTVALIFSPSWVIFAIIFFISGMGQMANYVAAFVLGTETLSGKIRILFSSLGVCLGFTIGSLSVPLIAFLLRDWKPFLLATSLPALIYLLLWWFIPESPRWLFSQGRLEEAEAIIRKAAKMNKVEAPEDIFSDYCTEKELSECKEAKPNVLDLLRNRKMRPITPILWLVWFTLLTGYYGLTLNSGNLSSDPYLSTFISAAVELPAYIFVWLTMQYLPRRLTLIGVTLLGGLALFFIQLVPKSLPPLSITLEMLGKYGFTSGATLVFTYTAEIYPTPIRSTATGTCSIFSRVGTCIAPFLFQLREIYEHLPYILLGSMTLISALAILFLPETFGKPLPETIGQMSERTRVKCPCLTQRPKSVVDLESRM</sequence>
<keyword evidence="2 5" id="KW-0812">Transmembrane</keyword>
<dbReference type="InterPro" id="IPR005828">
    <property type="entry name" value="MFS_sugar_transport-like"/>
</dbReference>
<feature type="transmembrane region" description="Helical" evidence="5">
    <location>
        <begin position="490"/>
        <end position="510"/>
    </location>
</feature>
<protein>
    <submittedName>
        <fullName evidence="7">Solute carrier family 22 member 5-like</fullName>
    </submittedName>
</protein>
<comment type="subcellular location">
    <subcellularLocation>
        <location evidence="1">Membrane</location>
        <topology evidence="1">Multi-pass membrane protein</topology>
    </subcellularLocation>
</comment>
<dbReference type="InParanoid" id="A0A674MM44"/>
<evidence type="ECO:0000256" key="3">
    <source>
        <dbReference type="ARBA" id="ARBA00022989"/>
    </source>
</evidence>
<reference evidence="7" key="2">
    <citation type="submission" date="2025-08" db="UniProtKB">
        <authorList>
            <consortium name="Ensembl"/>
        </authorList>
    </citation>
    <scope>IDENTIFICATION</scope>
</reference>
<evidence type="ECO:0000256" key="2">
    <source>
        <dbReference type="ARBA" id="ARBA00022692"/>
    </source>
</evidence>
<dbReference type="GO" id="GO:0022857">
    <property type="term" value="F:transmembrane transporter activity"/>
    <property type="evidence" value="ECO:0007669"/>
    <property type="project" value="InterPro"/>
</dbReference>
<organism evidence="7 8">
    <name type="scientific">Takifugu rubripes</name>
    <name type="common">Japanese pufferfish</name>
    <name type="synonym">Fugu rubripes</name>
    <dbReference type="NCBI Taxonomy" id="31033"/>
    <lineage>
        <taxon>Eukaryota</taxon>
        <taxon>Metazoa</taxon>
        <taxon>Chordata</taxon>
        <taxon>Craniata</taxon>
        <taxon>Vertebrata</taxon>
        <taxon>Euteleostomi</taxon>
        <taxon>Actinopterygii</taxon>
        <taxon>Neopterygii</taxon>
        <taxon>Teleostei</taxon>
        <taxon>Neoteleostei</taxon>
        <taxon>Acanthomorphata</taxon>
        <taxon>Eupercaria</taxon>
        <taxon>Tetraodontiformes</taxon>
        <taxon>Tetradontoidea</taxon>
        <taxon>Tetraodontidae</taxon>
        <taxon>Takifugu</taxon>
    </lineage>
</organism>
<feature type="transmembrane region" description="Helical" evidence="5">
    <location>
        <begin position="344"/>
        <end position="362"/>
    </location>
</feature>
<reference evidence="7" key="3">
    <citation type="submission" date="2025-09" db="UniProtKB">
        <authorList>
            <consortium name="Ensembl"/>
        </authorList>
    </citation>
    <scope>IDENTIFICATION</scope>
</reference>
<evidence type="ECO:0000256" key="4">
    <source>
        <dbReference type="ARBA" id="ARBA00023136"/>
    </source>
</evidence>
<feature type="transmembrane region" description="Helical" evidence="5">
    <location>
        <begin position="147"/>
        <end position="164"/>
    </location>
</feature>
<dbReference type="KEGG" id="tru:115252711"/>